<feature type="compositionally biased region" description="Basic residues" evidence="1">
    <location>
        <begin position="410"/>
        <end position="423"/>
    </location>
</feature>
<proteinExistence type="predicted"/>
<organism evidence="2 3">
    <name type="scientific">Aphidius gifuensis</name>
    <name type="common">Parasitoid wasp</name>
    <dbReference type="NCBI Taxonomy" id="684658"/>
    <lineage>
        <taxon>Eukaryota</taxon>
        <taxon>Metazoa</taxon>
        <taxon>Ecdysozoa</taxon>
        <taxon>Arthropoda</taxon>
        <taxon>Hexapoda</taxon>
        <taxon>Insecta</taxon>
        <taxon>Pterygota</taxon>
        <taxon>Neoptera</taxon>
        <taxon>Endopterygota</taxon>
        <taxon>Hymenoptera</taxon>
        <taxon>Apocrita</taxon>
        <taxon>Ichneumonoidea</taxon>
        <taxon>Braconidae</taxon>
        <taxon>Aphidiinae</taxon>
        <taxon>Aphidius</taxon>
    </lineage>
</organism>
<dbReference type="Pfam" id="PF16091">
    <property type="entry name" value="DUF4820"/>
    <property type="match status" value="1"/>
</dbReference>
<evidence type="ECO:0000313" key="2">
    <source>
        <dbReference type="EMBL" id="KAF7996753.1"/>
    </source>
</evidence>
<dbReference type="OrthoDB" id="7398970at2759"/>
<dbReference type="InterPro" id="IPR032150">
    <property type="entry name" value="DUF4820"/>
</dbReference>
<dbReference type="EMBL" id="JACMRX010000001">
    <property type="protein sequence ID" value="KAF7996753.1"/>
    <property type="molecule type" value="Genomic_DNA"/>
</dbReference>
<accession>A0A835CWU6</accession>
<comment type="caution">
    <text evidence="2">The sequence shown here is derived from an EMBL/GenBank/DDBJ whole genome shotgun (WGS) entry which is preliminary data.</text>
</comment>
<feature type="region of interest" description="Disordered" evidence="1">
    <location>
        <begin position="188"/>
        <end position="226"/>
    </location>
</feature>
<feature type="region of interest" description="Disordered" evidence="1">
    <location>
        <begin position="394"/>
        <end position="423"/>
    </location>
</feature>
<sequence>MTEVIMEKAGAMINSCLNIIVQVPLGQTFFRLVDRSLWIIEKSAQWSLPNHEIPSDENGKSFKQMELVRPLPWIFFLPTLVVLRLIRISWNIAASIVGFYKIEPSDIVKFLQKSRRRLRAIKSNAIKTTRHKRSGSLQTKANLRFSNVNTSLLRKIQRALSSLSCFDASKNLQLSPPTTRIQVRLNEMATTPEEKTTEPIIQDIQKKKYNQVNDPTDESDDETINKKHDRLTVDNNYDNHNLNTDNVSNAEISADDENEENDCSDGEIDDLQKDVLRNTDNDEISESDLTSFVGYNVNFDNKKVEHRIDGDLTKMMLSMENKEFYSPIKNQEDGDTTFYSPISSQSASPECLSPTTTNVNYHTIDKISIYENGEDQIDVIDIIDSDFLDKSNGHDKINKQNDQTILKPIPKNKRGGFGNRKKK</sequence>
<dbReference type="Proteomes" id="UP000639338">
    <property type="component" value="Unassembled WGS sequence"/>
</dbReference>
<protein>
    <submittedName>
        <fullName evidence="2">Uncharacterized protein</fullName>
    </submittedName>
</protein>
<name>A0A835CWU6_APHGI</name>
<evidence type="ECO:0000313" key="3">
    <source>
        <dbReference type="Proteomes" id="UP000639338"/>
    </source>
</evidence>
<evidence type="ECO:0000256" key="1">
    <source>
        <dbReference type="SAM" id="MobiDB-lite"/>
    </source>
</evidence>
<keyword evidence="3" id="KW-1185">Reference proteome</keyword>
<dbReference type="AlphaFoldDB" id="A0A835CWU6"/>
<reference evidence="2 3" key="1">
    <citation type="submission" date="2020-08" db="EMBL/GenBank/DDBJ databases">
        <title>Aphidius gifuensis genome sequencing and assembly.</title>
        <authorList>
            <person name="Du Z."/>
        </authorList>
    </citation>
    <scope>NUCLEOTIDE SEQUENCE [LARGE SCALE GENOMIC DNA]</scope>
    <source>
        <strain evidence="2">YNYX2018</strain>
        <tissue evidence="2">Adults</tissue>
    </source>
</reference>
<gene>
    <name evidence="2" type="ORF">HCN44_002399</name>
</gene>